<sequence>MSDVIEIHDEENFTNDVLNSELPVLVDFWAEWCGPCKQLSPTVEEVASENQDKIKVCKMDVDSNREIAAKYGIRSIPSLIIFKNGEPAGTEIGALSKQQLEEFINTVV</sequence>
<dbReference type="FunFam" id="3.40.30.10:FF:000001">
    <property type="entry name" value="Thioredoxin"/>
    <property type="match status" value="1"/>
</dbReference>
<dbReference type="PIRSF" id="PIRSF000077">
    <property type="entry name" value="Thioredoxin"/>
    <property type="match status" value="1"/>
</dbReference>
<keyword evidence="4 9" id="KW-1015">Disulfide bond</keyword>
<dbReference type="Gene3D" id="3.40.30.10">
    <property type="entry name" value="Glutaredoxin"/>
    <property type="match status" value="1"/>
</dbReference>
<evidence type="ECO:0000256" key="3">
    <source>
        <dbReference type="ARBA" id="ARBA00022982"/>
    </source>
</evidence>
<evidence type="ECO:0000256" key="6">
    <source>
        <dbReference type="NCBIfam" id="TIGR01068"/>
    </source>
</evidence>
<dbReference type="GO" id="GO:0005737">
    <property type="term" value="C:cytoplasm"/>
    <property type="evidence" value="ECO:0007669"/>
    <property type="project" value="TreeGrafter"/>
</dbReference>
<feature type="site" description="Contributes to redox potential value" evidence="8">
    <location>
        <position position="35"/>
    </location>
</feature>
<dbReference type="InterPro" id="IPR017937">
    <property type="entry name" value="Thioredoxin_CS"/>
</dbReference>
<feature type="domain" description="Thioredoxin" evidence="10">
    <location>
        <begin position="1"/>
        <end position="108"/>
    </location>
</feature>
<evidence type="ECO:0000256" key="9">
    <source>
        <dbReference type="PIRSR" id="PIRSR000077-4"/>
    </source>
</evidence>
<dbReference type="NCBIfam" id="TIGR01068">
    <property type="entry name" value="thioredoxin"/>
    <property type="match status" value="1"/>
</dbReference>
<dbReference type="CDD" id="cd02947">
    <property type="entry name" value="TRX_family"/>
    <property type="match status" value="1"/>
</dbReference>
<evidence type="ECO:0000256" key="7">
    <source>
        <dbReference type="PIRNR" id="PIRNR000077"/>
    </source>
</evidence>
<evidence type="ECO:0000256" key="2">
    <source>
        <dbReference type="ARBA" id="ARBA00022448"/>
    </source>
</evidence>
<dbReference type="PANTHER" id="PTHR45663">
    <property type="entry name" value="GEO12009P1"/>
    <property type="match status" value="1"/>
</dbReference>
<dbReference type="PROSITE" id="PS51352">
    <property type="entry name" value="THIOREDOXIN_2"/>
    <property type="match status" value="1"/>
</dbReference>
<dbReference type="PROSITE" id="PS00194">
    <property type="entry name" value="THIOREDOXIN_1"/>
    <property type="match status" value="1"/>
</dbReference>
<name>A0A520MEH5_9GAMM</name>
<accession>A0A520MEH5</accession>
<dbReference type="SUPFAM" id="SSF52833">
    <property type="entry name" value="Thioredoxin-like"/>
    <property type="match status" value="1"/>
</dbReference>
<reference evidence="11 12" key="1">
    <citation type="submission" date="2019-02" db="EMBL/GenBank/DDBJ databases">
        <title>Prokaryotic population dynamics and viral predation in marine succession experiment using metagenomics: the confinement effect.</title>
        <authorList>
            <person name="Haro-Moreno J.M."/>
            <person name="Rodriguez-Valera F."/>
            <person name="Lopez-Perez M."/>
        </authorList>
    </citation>
    <scope>NUCLEOTIDE SEQUENCE [LARGE SCALE GENOMIC DNA]</scope>
    <source>
        <strain evidence="11">MED-G163</strain>
    </source>
</reference>
<dbReference type="Proteomes" id="UP000315782">
    <property type="component" value="Unassembled WGS sequence"/>
</dbReference>
<comment type="caution">
    <text evidence="11">The sequence shown here is derived from an EMBL/GenBank/DDBJ whole genome shotgun (WGS) entry which is preliminary data.</text>
</comment>
<protein>
    <recommendedName>
        <fullName evidence="6 7">Thioredoxin</fullName>
    </recommendedName>
</protein>
<feature type="site" description="Deprotonates C-terminal active site Cys" evidence="8">
    <location>
        <position position="27"/>
    </location>
</feature>
<feature type="active site" description="Nucleophile" evidence="8">
    <location>
        <position position="36"/>
    </location>
</feature>
<dbReference type="Pfam" id="PF00085">
    <property type="entry name" value="Thioredoxin"/>
    <property type="match status" value="1"/>
</dbReference>
<keyword evidence="3" id="KW-0249">Electron transport</keyword>
<keyword evidence="5 9" id="KW-0676">Redox-active center</keyword>
<dbReference type="PRINTS" id="PR00421">
    <property type="entry name" value="THIOREDOXIN"/>
</dbReference>
<evidence type="ECO:0000256" key="5">
    <source>
        <dbReference type="ARBA" id="ARBA00023284"/>
    </source>
</evidence>
<keyword evidence="2" id="KW-0813">Transport</keyword>
<dbReference type="GO" id="GO:0015035">
    <property type="term" value="F:protein-disulfide reductase activity"/>
    <property type="evidence" value="ECO:0007669"/>
    <property type="project" value="UniProtKB-UniRule"/>
</dbReference>
<proteinExistence type="inferred from homology"/>
<dbReference type="AlphaFoldDB" id="A0A520MEH5"/>
<dbReference type="PANTHER" id="PTHR45663:SF11">
    <property type="entry name" value="GEO12009P1"/>
    <property type="match status" value="1"/>
</dbReference>
<evidence type="ECO:0000256" key="1">
    <source>
        <dbReference type="ARBA" id="ARBA00008987"/>
    </source>
</evidence>
<gene>
    <name evidence="11" type="primary">trxA</name>
    <name evidence="11" type="ORF">EVA96_03615</name>
</gene>
<dbReference type="InterPro" id="IPR005746">
    <property type="entry name" value="Thioredoxin"/>
</dbReference>
<evidence type="ECO:0000313" key="12">
    <source>
        <dbReference type="Proteomes" id="UP000315782"/>
    </source>
</evidence>
<evidence type="ECO:0000313" key="11">
    <source>
        <dbReference type="EMBL" id="RZO19605.1"/>
    </source>
</evidence>
<dbReference type="InterPro" id="IPR036249">
    <property type="entry name" value="Thioredoxin-like_sf"/>
</dbReference>
<dbReference type="EMBL" id="SHBI01000032">
    <property type="protein sequence ID" value="RZO19605.1"/>
    <property type="molecule type" value="Genomic_DNA"/>
</dbReference>
<comment type="similarity">
    <text evidence="1 7">Belongs to the thioredoxin family.</text>
</comment>
<evidence type="ECO:0000256" key="4">
    <source>
        <dbReference type="ARBA" id="ARBA00023157"/>
    </source>
</evidence>
<evidence type="ECO:0000259" key="10">
    <source>
        <dbReference type="PROSITE" id="PS51352"/>
    </source>
</evidence>
<feature type="disulfide bond" description="Redox-active" evidence="9">
    <location>
        <begin position="33"/>
        <end position="36"/>
    </location>
</feature>
<feature type="active site" description="Nucleophile" evidence="8">
    <location>
        <position position="33"/>
    </location>
</feature>
<dbReference type="InterPro" id="IPR013766">
    <property type="entry name" value="Thioredoxin_domain"/>
</dbReference>
<organism evidence="11 12">
    <name type="scientific">SAR86 cluster bacterium</name>
    <dbReference type="NCBI Taxonomy" id="2030880"/>
    <lineage>
        <taxon>Bacteria</taxon>
        <taxon>Pseudomonadati</taxon>
        <taxon>Pseudomonadota</taxon>
        <taxon>Gammaproteobacteria</taxon>
        <taxon>SAR86 cluster</taxon>
    </lineage>
</organism>
<feature type="site" description="Contributes to redox potential value" evidence="8">
    <location>
        <position position="34"/>
    </location>
</feature>
<evidence type="ECO:0000256" key="8">
    <source>
        <dbReference type="PIRSR" id="PIRSR000077-1"/>
    </source>
</evidence>